<evidence type="ECO:0008006" key="3">
    <source>
        <dbReference type="Google" id="ProtNLM"/>
    </source>
</evidence>
<comment type="caution">
    <text evidence="1">The sequence shown here is derived from an EMBL/GenBank/DDBJ whole genome shotgun (WGS) entry which is preliminary data.</text>
</comment>
<evidence type="ECO:0000313" key="2">
    <source>
        <dbReference type="Proteomes" id="UP001074635"/>
    </source>
</evidence>
<reference evidence="1" key="1">
    <citation type="submission" date="2023-08" db="EMBL/GenBank/DDBJ databases">
        <title>Study of Resistomes in environmental pathogenic environmental.</title>
        <authorList>
            <person name="Bhattacharjee A."/>
            <person name="Singh A.K."/>
        </authorList>
    </citation>
    <scope>NUCLEOTIDE SEQUENCE</scope>
    <source>
        <strain evidence="1">S1</strain>
    </source>
</reference>
<dbReference type="Proteomes" id="UP001074635">
    <property type="component" value="Unassembled WGS sequence"/>
</dbReference>
<keyword evidence="2" id="KW-1185">Reference proteome</keyword>
<name>A0ABU3MVP9_9BURK</name>
<sequence length="259" mass="28820">MLEYTSTAKEGARWLSRGERQVPYATSLALNRTASAIQKALVEQMGQVFDRPTPYTLRSLRLQRATKQNLTASVAYKDFAGKGTAASKYLRPQVDGGKRRQKRFENALGRIGPSGYYVPAGGADQDAYGNMSRGQIVKLLSYLQAFGEQGYRANATDKSRARTAKVRRSEAGYRRINGVVYFISRGKGTVSGNRTQHLPAGVWRKTGTHGADVAPVLLHVDNVNYTKRLPFYETADEVYGKRFEDEFTQAFEQAMATAR</sequence>
<dbReference type="EMBL" id="JAPQTC020000004">
    <property type="protein sequence ID" value="MDT8505410.1"/>
    <property type="molecule type" value="Genomic_DNA"/>
</dbReference>
<proteinExistence type="predicted"/>
<dbReference type="RefSeq" id="WP_222653343.1">
    <property type="nucleotide sequence ID" value="NZ_JAPQTC020000004.1"/>
</dbReference>
<gene>
    <name evidence="1" type="ORF">OYC61_013985</name>
</gene>
<protein>
    <recommendedName>
        <fullName evidence="3">Phage protein</fullName>
    </recommendedName>
</protein>
<accession>A0ABU3MVP9</accession>
<organism evidence="1 2">
    <name type="scientific">Alcaligenes nematophilus</name>
    <dbReference type="NCBI Taxonomy" id="2994643"/>
    <lineage>
        <taxon>Bacteria</taxon>
        <taxon>Pseudomonadati</taxon>
        <taxon>Pseudomonadota</taxon>
        <taxon>Betaproteobacteria</taxon>
        <taxon>Burkholderiales</taxon>
        <taxon>Alcaligenaceae</taxon>
        <taxon>Alcaligenes</taxon>
    </lineage>
</organism>
<evidence type="ECO:0000313" key="1">
    <source>
        <dbReference type="EMBL" id="MDT8505410.1"/>
    </source>
</evidence>